<dbReference type="EMBL" id="CAKOGP040000342">
    <property type="protein sequence ID" value="CAJ1934593.1"/>
    <property type="molecule type" value="Genomic_DNA"/>
</dbReference>
<sequence>PDISMARKKKLRPGPGAIAEVLAKFIKPVKPVPGPKHRSTVILQEEKAITCSFLENLVNQEPNIEWRHSKARRILVEDVKKGVIKFDDDNKLWVHGHDSSSRQMAINHSNAEVMDNFDDENIFAHYALVFPPETVLSIDCLDMHEYDRRQKILPMAPIGALTEVAPLLVKLGTSRTMITFNGRCFVETVRAFALRKQLLPGAPELQTCFGIHRL</sequence>
<protein>
    <submittedName>
        <fullName evidence="1">Uncharacterized protein</fullName>
    </submittedName>
</protein>
<name>A0AAD2FE02_9STRA</name>
<keyword evidence="2" id="KW-1185">Reference proteome</keyword>
<feature type="non-terminal residue" evidence="1">
    <location>
        <position position="1"/>
    </location>
</feature>
<proteinExistence type="predicted"/>
<reference evidence="1" key="1">
    <citation type="submission" date="2023-08" db="EMBL/GenBank/DDBJ databases">
        <authorList>
            <person name="Audoor S."/>
            <person name="Bilcke G."/>
        </authorList>
    </citation>
    <scope>NUCLEOTIDE SEQUENCE</scope>
</reference>
<dbReference type="Proteomes" id="UP001295423">
    <property type="component" value="Unassembled WGS sequence"/>
</dbReference>
<dbReference type="AlphaFoldDB" id="A0AAD2FE02"/>
<evidence type="ECO:0000313" key="2">
    <source>
        <dbReference type="Proteomes" id="UP001295423"/>
    </source>
</evidence>
<comment type="caution">
    <text evidence="1">The sequence shown here is derived from an EMBL/GenBank/DDBJ whole genome shotgun (WGS) entry which is preliminary data.</text>
</comment>
<accession>A0AAD2FE02</accession>
<gene>
    <name evidence="1" type="ORF">CYCCA115_LOCUS3934</name>
</gene>
<organism evidence="1 2">
    <name type="scientific">Cylindrotheca closterium</name>
    <dbReference type="NCBI Taxonomy" id="2856"/>
    <lineage>
        <taxon>Eukaryota</taxon>
        <taxon>Sar</taxon>
        <taxon>Stramenopiles</taxon>
        <taxon>Ochrophyta</taxon>
        <taxon>Bacillariophyta</taxon>
        <taxon>Bacillariophyceae</taxon>
        <taxon>Bacillariophycidae</taxon>
        <taxon>Bacillariales</taxon>
        <taxon>Bacillariaceae</taxon>
        <taxon>Cylindrotheca</taxon>
    </lineage>
</organism>
<evidence type="ECO:0000313" key="1">
    <source>
        <dbReference type="EMBL" id="CAJ1934593.1"/>
    </source>
</evidence>